<dbReference type="InterPro" id="IPR010918">
    <property type="entry name" value="PurM-like_C_dom"/>
</dbReference>
<evidence type="ECO:0000259" key="8">
    <source>
        <dbReference type="Pfam" id="PF18072"/>
    </source>
</evidence>
<dbReference type="Pfam" id="PF02769">
    <property type="entry name" value="AIRS_C"/>
    <property type="match status" value="2"/>
</dbReference>
<dbReference type="eggNOG" id="KOG1907">
    <property type="taxonomic scope" value="Eukaryota"/>
</dbReference>
<proteinExistence type="predicted"/>
<feature type="domain" description="PurM-like C-terminal" evidence="7">
    <location>
        <begin position="341"/>
        <end position="498"/>
    </location>
</feature>
<dbReference type="PROSITE" id="PS51273">
    <property type="entry name" value="GATASE_TYPE_1"/>
    <property type="match status" value="1"/>
</dbReference>
<evidence type="ECO:0000259" key="9">
    <source>
        <dbReference type="Pfam" id="PF22689"/>
    </source>
</evidence>
<evidence type="ECO:0000256" key="6">
    <source>
        <dbReference type="ARBA" id="ARBA00022842"/>
    </source>
</evidence>
<dbReference type="Pfam" id="PF18072">
    <property type="entry name" value="FGAR-AT_linker"/>
    <property type="match status" value="1"/>
</dbReference>
<evidence type="ECO:0000256" key="2">
    <source>
        <dbReference type="ARBA" id="ARBA00022723"/>
    </source>
</evidence>
<dbReference type="GO" id="GO:0006164">
    <property type="term" value="P:purine nucleotide biosynthetic process"/>
    <property type="evidence" value="ECO:0007669"/>
    <property type="project" value="UniProtKB-KW"/>
</dbReference>
<dbReference type="SUPFAM" id="SSF56042">
    <property type="entry name" value="PurM C-terminal domain-like"/>
    <property type="match status" value="2"/>
</dbReference>
<dbReference type="SUPFAM" id="SSF109736">
    <property type="entry name" value="FGAM synthase PurL, linker domain"/>
    <property type="match status" value="1"/>
</dbReference>
<keyword evidence="3" id="KW-0547">Nucleotide-binding</keyword>
<dbReference type="CDD" id="cd02204">
    <property type="entry name" value="PurL_repeat2"/>
    <property type="match status" value="1"/>
</dbReference>
<dbReference type="GO" id="GO:0005737">
    <property type="term" value="C:cytoplasm"/>
    <property type="evidence" value="ECO:0007669"/>
    <property type="project" value="TreeGrafter"/>
</dbReference>
<dbReference type="OMA" id="LSANWMW"/>
<gene>
    <name evidence="10" type="ORF">STEHIDRAFT_135606</name>
</gene>
<keyword evidence="1" id="KW-0436">Ligase</keyword>
<dbReference type="InterPro" id="IPR036921">
    <property type="entry name" value="PurM-like_N_sf"/>
</dbReference>
<dbReference type="GO" id="GO:0004642">
    <property type="term" value="F:phosphoribosylformylglycinamidine synthase activity"/>
    <property type="evidence" value="ECO:0007669"/>
    <property type="project" value="TreeGrafter"/>
</dbReference>
<keyword evidence="6" id="KW-0460">Magnesium</keyword>
<evidence type="ECO:0000313" key="10">
    <source>
        <dbReference type="EMBL" id="EIM79816.1"/>
    </source>
</evidence>
<dbReference type="Proteomes" id="UP000053927">
    <property type="component" value="Unassembled WGS sequence"/>
</dbReference>
<dbReference type="Gene3D" id="1.10.8.750">
    <property type="entry name" value="Phosphoribosylformylglycinamidine synthase, linker domain"/>
    <property type="match status" value="1"/>
</dbReference>
<feature type="domain" description="Phosphoribosylformylglycinamidine synthase linker" evidence="8">
    <location>
        <begin position="94"/>
        <end position="143"/>
    </location>
</feature>
<name>R7RWR2_STEHR</name>
<dbReference type="NCBIfam" id="NF003672">
    <property type="entry name" value="PRK05297.1"/>
    <property type="match status" value="1"/>
</dbReference>
<keyword evidence="11" id="KW-1185">Reference proteome</keyword>
<dbReference type="PANTHER" id="PTHR10099:SF1">
    <property type="entry name" value="PHOSPHORIBOSYLFORMYLGLYCINAMIDINE SYNTHASE"/>
    <property type="match status" value="1"/>
</dbReference>
<evidence type="ECO:0000259" key="7">
    <source>
        <dbReference type="Pfam" id="PF02769"/>
    </source>
</evidence>
<dbReference type="GeneID" id="18798453"/>
<dbReference type="OrthoDB" id="6666987at2759"/>
<dbReference type="GO" id="GO:0005524">
    <property type="term" value="F:ATP binding"/>
    <property type="evidence" value="ECO:0007669"/>
    <property type="project" value="UniProtKB-KW"/>
</dbReference>
<dbReference type="RefSeq" id="XP_007311124.1">
    <property type="nucleotide sequence ID" value="XM_007311062.1"/>
</dbReference>
<protein>
    <submittedName>
        <fullName evidence="10">Phosphoribosylformylglycinamidin</fullName>
    </submittedName>
</protein>
<evidence type="ECO:0000256" key="4">
    <source>
        <dbReference type="ARBA" id="ARBA00022755"/>
    </source>
</evidence>
<dbReference type="FunFam" id="3.90.650.10:FF:000024">
    <property type="entry name" value="Phosphoribosylformylglycinamidine synthase"/>
    <property type="match status" value="1"/>
</dbReference>
<dbReference type="InterPro" id="IPR036676">
    <property type="entry name" value="PurM-like_C_sf"/>
</dbReference>
<dbReference type="InterPro" id="IPR041609">
    <property type="entry name" value="PurL_linker"/>
</dbReference>
<dbReference type="SUPFAM" id="SSF55326">
    <property type="entry name" value="PurM N-terminal domain-like"/>
    <property type="match status" value="2"/>
</dbReference>
<feature type="domain" description="PurM-like C-terminal" evidence="7">
    <location>
        <begin position="752"/>
        <end position="884"/>
    </location>
</feature>
<feature type="domain" description="FGAR-AT PurM N-terminal-like" evidence="9">
    <location>
        <begin position="570"/>
        <end position="721"/>
    </location>
</feature>
<evidence type="ECO:0000256" key="3">
    <source>
        <dbReference type="ARBA" id="ARBA00022741"/>
    </source>
</evidence>
<dbReference type="Gene3D" id="3.90.650.10">
    <property type="entry name" value="PurM-like C-terminal domain"/>
    <property type="match status" value="2"/>
</dbReference>
<dbReference type="InterPro" id="IPR055181">
    <property type="entry name" value="FGAR-AT_PurM_N-like"/>
</dbReference>
<dbReference type="Gene3D" id="3.40.50.880">
    <property type="match status" value="1"/>
</dbReference>
<sequence>MLILPGSSALSAAKRDTLLFQPPTRQSRGVAYVVTLKVSQSLTSSDLITFGPFIHDRMTQTALLSLPAETDIFLHRSPSPLVHASLSSSPKERLSQANNELGLALAPDEIDYLVNAYGTMSRDPTDAELFMFAEVNSEHCRHKIFNASCTLDSTPQPSSLSSMIRNTEKLSPKGTISTYSDNAAVFEGYVAPRLTTSFTADGLKVYGTVEEAMPILIKVETHNHPTAVSPYPGAIGRGSHPKAGLAGFSVSNLLIPGYEQPCEEDFGKPGHIASVFEIMRDAPLGGAAFNNEFGRTFCERVGGEAGEGEVRGYHKPIMIADGLGNVRPQFAHKDKISPRAKIIVLGGPGMLIGLGGGAASSRALGGAGSAKLDFASVQRDNAEMQRRAQMVIDACVDLGEKNPIQSIHGVGAGGLSNALPELVHDSGLGSKFEIRDVPVADGGLSPMEIWCNESQERYVLAVSPGEGGEDVFRAIAERERTLFGVVGEATEVEELVVTDRLPGQDVISLKMSTLFGKPPRMTRTDVTHKLKTIPFDTSLSKYIPTSSNVDFTARLKEAAHRVLRLPSVASKSFLITIGDRIITGLVTRDQMVRPYQTPISDVAVTRSSYSFTLPYGEAMVMGERTPLALLSPAASARIAVCESLTNLAASYVGSGELGRGEGVGLYEAVKAVGEELCPALGVGIPVGKDLMSMSMRWKDEKDKVEKDVTVPLSLIVTAFARVKDVRKTWTPELKTDEEETVLVFFDLAGGKTRLGGSALTQVFREIGTEAPDVEDPKVVKAFFEGTQRVRETNPGLVLAYHDRSDGGLFTTLVEMAFAGRVGLRINLDALGTSGRDPVAALFNEELGAVVQVAKSNVQHLLAAFSREGFPSTSVHVIGSINPPSDQSIDIIHSATLSKISYDLKFKYDPSLSRPLAHRPKVAILREQGVNGHQEMAWAFHAAGFDAIDVHMSDMFPSVTSSREPLSLQGFAGIAACGGFLYGDVLGAGKGRANSVLLHEGARKEFKDFFERNDTFALGVCNGCQFFSELKELIGNGAGEDDSESGAGWPEFKETKSGRFEARVIMVQITDTAVTRSSPFLHGMVGSRIPVAVVHSEGRAVYTGGSSTLQRSDSLGLIALKYVDGDGNVTQTYPLNPNGSDGAVAGVQTRDGRVLALMPHPERVIAAASNS</sequence>
<dbReference type="KEGG" id="shs:STEHIDRAFT_135606"/>
<keyword evidence="4" id="KW-0658">Purine biosynthesis</keyword>
<dbReference type="SUPFAM" id="SSF52317">
    <property type="entry name" value="Class I glutamine amidotransferase-like"/>
    <property type="match status" value="1"/>
</dbReference>
<organism evidence="10 11">
    <name type="scientific">Stereum hirsutum (strain FP-91666)</name>
    <name type="common">White-rot fungus</name>
    <dbReference type="NCBI Taxonomy" id="721885"/>
    <lineage>
        <taxon>Eukaryota</taxon>
        <taxon>Fungi</taxon>
        <taxon>Dikarya</taxon>
        <taxon>Basidiomycota</taxon>
        <taxon>Agaricomycotina</taxon>
        <taxon>Agaricomycetes</taxon>
        <taxon>Russulales</taxon>
        <taxon>Stereaceae</taxon>
        <taxon>Stereum</taxon>
    </lineage>
</organism>
<evidence type="ECO:0000256" key="5">
    <source>
        <dbReference type="ARBA" id="ARBA00022840"/>
    </source>
</evidence>
<evidence type="ECO:0000313" key="11">
    <source>
        <dbReference type="Proteomes" id="UP000053927"/>
    </source>
</evidence>
<dbReference type="Pfam" id="PF22689">
    <property type="entry name" value="FGAR-AT_PurM_N-like"/>
    <property type="match status" value="1"/>
</dbReference>
<dbReference type="Gene3D" id="3.30.1330.10">
    <property type="entry name" value="PurM-like, N-terminal domain"/>
    <property type="match status" value="2"/>
</dbReference>
<dbReference type="EMBL" id="JH687401">
    <property type="protein sequence ID" value="EIM79816.1"/>
    <property type="molecule type" value="Genomic_DNA"/>
</dbReference>
<keyword evidence="5" id="KW-0067">ATP-binding</keyword>
<dbReference type="AlphaFoldDB" id="R7RWR2"/>
<evidence type="ECO:0000256" key="1">
    <source>
        <dbReference type="ARBA" id="ARBA00022598"/>
    </source>
</evidence>
<dbReference type="FunFam" id="3.30.1330.10:FF:000005">
    <property type="entry name" value="Phosphoribosylformylglycinamidine synthase"/>
    <property type="match status" value="1"/>
</dbReference>
<accession>R7RWR2</accession>
<keyword evidence="2" id="KW-0479">Metal-binding</keyword>
<dbReference type="GO" id="GO:0046872">
    <property type="term" value="F:metal ion binding"/>
    <property type="evidence" value="ECO:0007669"/>
    <property type="project" value="UniProtKB-KW"/>
</dbReference>
<dbReference type="SMART" id="SM01211">
    <property type="entry name" value="GATase_5"/>
    <property type="match status" value="1"/>
</dbReference>
<dbReference type="Pfam" id="PF13507">
    <property type="entry name" value="GATase_5"/>
    <property type="match status" value="1"/>
</dbReference>
<dbReference type="PANTHER" id="PTHR10099">
    <property type="entry name" value="PHOSPHORIBOSYLFORMYLGLYCINAMIDINE SYNTHASE"/>
    <property type="match status" value="1"/>
</dbReference>
<dbReference type="InterPro" id="IPR029062">
    <property type="entry name" value="Class_I_gatase-like"/>
</dbReference>
<reference evidence="11" key="1">
    <citation type="journal article" date="2012" name="Science">
        <title>The Paleozoic origin of enzymatic lignin decomposition reconstructed from 31 fungal genomes.</title>
        <authorList>
            <person name="Floudas D."/>
            <person name="Binder M."/>
            <person name="Riley R."/>
            <person name="Barry K."/>
            <person name="Blanchette R.A."/>
            <person name="Henrissat B."/>
            <person name="Martinez A.T."/>
            <person name="Otillar R."/>
            <person name="Spatafora J.W."/>
            <person name="Yadav J.S."/>
            <person name="Aerts A."/>
            <person name="Benoit I."/>
            <person name="Boyd A."/>
            <person name="Carlson A."/>
            <person name="Copeland A."/>
            <person name="Coutinho P.M."/>
            <person name="de Vries R.P."/>
            <person name="Ferreira P."/>
            <person name="Findley K."/>
            <person name="Foster B."/>
            <person name="Gaskell J."/>
            <person name="Glotzer D."/>
            <person name="Gorecki P."/>
            <person name="Heitman J."/>
            <person name="Hesse C."/>
            <person name="Hori C."/>
            <person name="Igarashi K."/>
            <person name="Jurgens J.A."/>
            <person name="Kallen N."/>
            <person name="Kersten P."/>
            <person name="Kohler A."/>
            <person name="Kuees U."/>
            <person name="Kumar T.K.A."/>
            <person name="Kuo A."/>
            <person name="LaButti K."/>
            <person name="Larrondo L.F."/>
            <person name="Lindquist E."/>
            <person name="Ling A."/>
            <person name="Lombard V."/>
            <person name="Lucas S."/>
            <person name="Lundell T."/>
            <person name="Martin R."/>
            <person name="McLaughlin D.J."/>
            <person name="Morgenstern I."/>
            <person name="Morin E."/>
            <person name="Murat C."/>
            <person name="Nagy L.G."/>
            <person name="Nolan M."/>
            <person name="Ohm R.A."/>
            <person name="Patyshakuliyeva A."/>
            <person name="Rokas A."/>
            <person name="Ruiz-Duenas F.J."/>
            <person name="Sabat G."/>
            <person name="Salamov A."/>
            <person name="Samejima M."/>
            <person name="Schmutz J."/>
            <person name="Slot J.C."/>
            <person name="St John F."/>
            <person name="Stenlid J."/>
            <person name="Sun H."/>
            <person name="Sun S."/>
            <person name="Syed K."/>
            <person name="Tsang A."/>
            <person name="Wiebenga A."/>
            <person name="Young D."/>
            <person name="Pisabarro A."/>
            <person name="Eastwood D.C."/>
            <person name="Martin F."/>
            <person name="Cullen D."/>
            <person name="Grigoriev I.V."/>
            <person name="Hibbett D.S."/>
        </authorList>
    </citation>
    <scope>NUCLEOTIDE SEQUENCE [LARGE SCALE GENOMIC DNA]</scope>
    <source>
        <strain evidence="11">FP-91666</strain>
    </source>
</reference>